<dbReference type="InterPro" id="IPR036866">
    <property type="entry name" value="RibonucZ/Hydroxyglut_hydro"/>
</dbReference>
<dbReference type="InterPro" id="IPR051013">
    <property type="entry name" value="MBL_superfamily_lactonases"/>
</dbReference>
<dbReference type="PANTHER" id="PTHR42978">
    <property type="entry name" value="QUORUM-QUENCHING LACTONASE YTNP-RELATED-RELATED"/>
    <property type="match status" value="1"/>
</dbReference>
<dbReference type="InterPro" id="IPR001279">
    <property type="entry name" value="Metallo-B-lactamas"/>
</dbReference>
<proteinExistence type="inferred from homology"/>
<keyword evidence="3 6" id="KW-0378">Hydrolase</keyword>
<dbReference type="EMBL" id="SZQA01000005">
    <property type="protein sequence ID" value="TKK89906.1"/>
    <property type="molecule type" value="Genomic_DNA"/>
</dbReference>
<name>A0A4U3MPF3_9ACTN</name>
<evidence type="ECO:0000313" key="7">
    <source>
        <dbReference type="Proteomes" id="UP000308705"/>
    </source>
</evidence>
<evidence type="ECO:0000256" key="2">
    <source>
        <dbReference type="ARBA" id="ARBA00022723"/>
    </source>
</evidence>
<evidence type="ECO:0000256" key="4">
    <source>
        <dbReference type="ARBA" id="ARBA00022833"/>
    </source>
</evidence>
<dbReference type="GO" id="GO:0046872">
    <property type="term" value="F:metal ion binding"/>
    <property type="evidence" value="ECO:0007669"/>
    <property type="project" value="UniProtKB-KW"/>
</dbReference>
<dbReference type="RefSeq" id="WP_137246464.1">
    <property type="nucleotide sequence ID" value="NZ_SZQA01000005.1"/>
</dbReference>
<evidence type="ECO:0000259" key="5">
    <source>
        <dbReference type="SMART" id="SM00849"/>
    </source>
</evidence>
<comment type="caution">
    <text evidence="6">The sequence shown here is derived from an EMBL/GenBank/DDBJ whole genome shotgun (WGS) entry which is preliminary data.</text>
</comment>
<feature type="domain" description="Metallo-beta-lactamase" evidence="5">
    <location>
        <begin position="49"/>
        <end position="235"/>
    </location>
</feature>
<keyword evidence="2" id="KW-0479">Metal-binding</keyword>
<sequence length="244" mass="26102">MPYEPMTFAGVEVTPLCDAVGPMGPSIARPLPELFPGGSFADGEEWILHFHCFLLRTGSHTILVDTGVGDLTGPAAGWAPIPGRLLQELDAVGVAPADVDTVILTHLHSDHVSGCVADGAPVFANARHVLQEAELDWPGGGLMRDRIVKPLGDQLQIVHGSRDLFENVRVAHTPGHTPGHQVVLVGDLIVSGDVLHHPVQLADPTIGYHYDDDAERALTSRQVVLGRATYLATSHLAEPFTKVR</sequence>
<gene>
    <name evidence="6" type="ORF">FDA94_08505</name>
</gene>
<dbReference type="PANTHER" id="PTHR42978:SF6">
    <property type="entry name" value="QUORUM-QUENCHING LACTONASE YTNP-RELATED"/>
    <property type="match status" value="1"/>
</dbReference>
<keyword evidence="7" id="KW-1185">Reference proteome</keyword>
<dbReference type="SMART" id="SM00849">
    <property type="entry name" value="Lactamase_B"/>
    <property type="match status" value="1"/>
</dbReference>
<organism evidence="6 7">
    <name type="scientific">Herbidospora galbida</name>
    <dbReference type="NCBI Taxonomy" id="2575442"/>
    <lineage>
        <taxon>Bacteria</taxon>
        <taxon>Bacillati</taxon>
        <taxon>Actinomycetota</taxon>
        <taxon>Actinomycetes</taxon>
        <taxon>Streptosporangiales</taxon>
        <taxon>Streptosporangiaceae</taxon>
        <taxon>Herbidospora</taxon>
    </lineage>
</organism>
<accession>A0A4U3MPF3</accession>
<dbReference type="GO" id="GO:0016787">
    <property type="term" value="F:hydrolase activity"/>
    <property type="evidence" value="ECO:0007669"/>
    <property type="project" value="UniProtKB-KW"/>
</dbReference>
<dbReference type="Pfam" id="PF00753">
    <property type="entry name" value="Lactamase_B"/>
    <property type="match status" value="1"/>
</dbReference>
<dbReference type="SUPFAM" id="SSF56281">
    <property type="entry name" value="Metallo-hydrolase/oxidoreductase"/>
    <property type="match status" value="1"/>
</dbReference>
<dbReference type="Proteomes" id="UP000308705">
    <property type="component" value="Unassembled WGS sequence"/>
</dbReference>
<dbReference type="AlphaFoldDB" id="A0A4U3MPF3"/>
<evidence type="ECO:0000256" key="1">
    <source>
        <dbReference type="ARBA" id="ARBA00007749"/>
    </source>
</evidence>
<dbReference type="Gene3D" id="3.60.15.10">
    <property type="entry name" value="Ribonuclease Z/Hydroxyacylglutathione hydrolase-like"/>
    <property type="match status" value="1"/>
</dbReference>
<protein>
    <submittedName>
        <fullName evidence="6">MBL fold metallo-hydrolase</fullName>
    </submittedName>
</protein>
<dbReference type="OrthoDB" id="5177904at2"/>
<comment type="similarity">
    <text evidence="1">Belongs to the metallo-beta-lactamase superfamily.</text>
</comment>
<reference evidence="6 7" key="1">
    <citation type="submission" date="2019-04" db="EMBL/GenBank/DDBJ databases">
        <title>Herbidospora sp. NEAU-GS14.nov., a novel actinomycete isolated from soil.</title>
        <authorList>
            <person name="Han L."/>
        </authorList>
    </citation>
    <scope>NUCLEOTIDE SEQUENCE [LARGE SCALE GENOMIC DNA]</scope>
    <source>
        <strain evidence="6 7">NEAU-GS14</strain>
    </source>
</reference>
<evidence type="ECO:0000256" key="3">
    <source>
        <dbReference type="ARBA" id="ARBA00022801"/>
    </source>
</evidence>
<evidence type="ECO:0000313" key="6">
    <source>
        <dbReference type="EMBL" id="TKK89906.1"/>
    </source>
</evidence>
<keyword evidence="4" id="KW-0862">Zinc</keyword>